<organism evidence="1">
    <name type="scientific">freshwater metagenome</name>
    <dbReference type="NCBI Taxonomy" id="449393"/>
    <lineage>
        <taxon>unclassified sequences</taxon>
        <taxon>metagenomes</taxon>
        <taxon>ecological metagenomes</taxon>
    </lineage>
</organism>
<dbReference type="PANTHER" id="PTHR18901">
    <property type="entry name" value="2-DEOXYGLUCOSE-6-PHOSPHATE PHOSPHATASE 2"/>
    <property type="match status" value="1"/>
</dbReference>
<dbReference type="InterPro" id="IPR023198">
    <property type="entry name" value="PGP-like_dom2"/>
</dbReference>
<dbReference type="NCBIfam" id="TIGR01509">
    <property type="entry name" value="HAD-SF-IA-v3"/>
    <property type="match status" value="1"/>
</dbReference>
<dbReference type="Pfam" id="PF13419">
    <property type="entry name" value="HAD_2"/>
    <property type="match status" value="1"/>
</dbReference>
<dbReference type="InterPro" id="IPR041492">
    <property type="entry name" value="HAD_2"/>
</dbReference>
<protein>
    <submittedName>
        <fullName evidence="1">Unannotated protein</fullName>
    </submittedName>
</protein>
<gene>
    <name evidence="1" type="ORF">UFOPK3461_00457</name>
</gene>
<dbReference type="SFLD" id="SFLDS00003">
    <property type="entry name" value="Haloacid_Dehalogenase"/>
    <property type="match status" value="1"/>
</dbReference>
<accession>A0A6J7DW95</accession>
<dbReference type="CDD" id="cd07505">
    <property type="entry name" value="HAD_BPGM-like"/>
    <property type="match status" value="1"/>
</dbReference>
<name>A0A6J7DW95_9ZZZZ</name>
<proteinExistence type="predicted"/>
<dbReference type="SFLD" id="SFLDG01129">
    <property type="entry name" value="C1.5:_HAD__Beta-PGM__Phosphata"/>
    <property type="match status" value="1"/>
</dbReference>
<sequence length="228" mass="24999">MQTSQGKAETFQAIFFDMDGLFLDSEPAWHAGETELMLELGYDWTESDQLHCLGGPLTRISIYMSQCVKGSHSPDWFMKTIVSRMSLRLKNGAAPMPGAMELSDSLAASGIRHGLVSASPRVIVDSVLAGFSHHNFEISVAAGDIERTKPFPDPYLHAAKLLGVDITQCLIFEDSGTGIQAAKSSGAFVVAVPQFIEVEEEKRLKVIKSLTEVNLEKIANYYELDKSI</sequence>
<dbReference type="SUPFAM" id="SSF56784">
    <property type="entry name" value="HAD-like"/>
    <property type="match status" value="1"/>
</dbReference>
<dbReference type="EMBL" id="CAFBLW010000025">
    <property type="protein sequence ID" value="CAB4873350.1"/>
    <property type="molecule type" value="Genomic_DNA"/>
</dbReference>
<dbReference type="AlphaFoldDB" id="A0A6J7DW95"/>
<evidence type="ECO:0000313" key="1">
    <source>
        <dbReference type="EMBL" id="CAB4873350.1"/>
    </source>
</evidence>
<dbReference type="InterPro" id="IPR036412">
    <property type="entry name" value="HAD-like_sf"/>
</dbReference>
<reference evidence="1" key="1">
    <citation type="submission" date="2020-05" db="EMBL/GenBank/DDBJ databases">
        <authorList>
            <person name="Chiriac C."/>
            <person name="Salcher M."/>
            <person name="Ghai R."/>
            <person name="Kavagutti S V."/>
        </authorList>
    </citation>
    <scope>NUCLEOTIDE SEQUENCE</scope>
</reference>
<dbReference type="Gene3D" id="1.10.150.240">
    <property type="entry name" value="Putative phosphatase, domain 2"/>
    <property type="match status" value="1"/>
</dbReference>
<dbReference type="Gene3D" id="3.40.50.1000">
    <property type="entry name" value="HAD superfamily/HAD-like"/>
    <property type="match status" value="1"/>
</dbReference>
<dbReference type="InterPro" id="IPR006439">
    <property type="entry name" value="HAD-SF_hydro_IA"/>
</dbReference>
<dbReference type="PANTHER" id="PTHR18901:SF38">
    <property type="entry name" value="PSEUDOURIDINE-5'-PHOSPHATASE"/>
    <property type="match status" value="1"/>
</dbReference>
<dbReference type="InterPro" id="IPR023214">
    <property type="entry name" value="HAD_sf"/>
</dbReference>